<dbReference type="OrthoDB" id="273382at2759"/>
<dbReference type="AlphaFoldDB" id="A0A1R2BV04"/>
<protein>
    <submittedName>
        <fullName evidence="2">Uncharacterized protein</fullName>
    </submittedName>
</protein>
<gene>
    <name evidence="2" type="ORF">SteCoe_19360</name>
</gene>
<dbReference type="PANTHER" id="PTHR38150:SF1">
    <property type="entry name" value="PFU DOMAIN-CONTAINING PROTEIN"/>
    <property type="match status" value="1"/>
</dbReference>
<proteinExistence type="predicted"/>
<evidence type="ECO:0000313" key="2">
    <source>
        <dbReference type="EMBL" id="OMJ80405.1"/>
    </source>
</evidence>
<dbReference type="Proteomes" id="UP000187209">
    <property type="component" value="Unassembled WGS sequence"/>
</dbReference>
<sequence>MKSPSKNPLTNSDFYTFSRPISDYFLAKARKHFENLEKAENNEKSIKNLYQDALDRIDRRKNAAEAIQDEIDRNTKSFKPTNASLKIFEEKRNKELEDAINECESPEGFVSMENSKSFFRNVVIKTQTEYVFKTLKAKVHYRNFEDELFGQTWNFLSPNGDEHIVKELLYDFVSILLDRTSSFDNRVSDLERLRKCVERANECIISSEWGLEKFVSEYEKLAENYKLNTYLKKKEKTLEIQKQHFETSCIFRPEINTSSSGSTEKNPRYETLYSNFKEKEDKILCSKLTAMEKELNECTFAPKILKYRNNSAMSNRSDKKMYKEKKTTMQNYMERELQQCTFKPNISKTSYQVEADRPRGFEDYVEKTRKIIEEKLLKKEQEKTGYGENYEKMRMLEFNPPSFLGRVKEPKNILIYIDVNVGIGKKGKIALRQGDDPAKVAENFCKAYSLGKDYQDNLEEELKNQLNAAIPTV</sequence>
<feature type="coiled-coil region" evidence="1">
    <location>
        <begin position="29"/>
        <end position="70"/>
    </location>
</feature>
<organism evidence="2 3">
    <name type="scientific">Stentor coeruleus</name>
    <dbReference type="NCBI Taxonomy" id="5963"/>
    <lineage>
        <taxon>Eukaryota</taxon>
        <taxon>Sar</taxon>
        <taxon>Alveolata</taxon>
        <taxon>Ciliophora</taxon>
        <taxon>Postciliodesmatophora</taxon>
        <taxon>Heterotrichea</taxon>
        <taxon>Heterotrichida</taxon>
        <taxon>Stentoridae</taxon>
        <taxon>Stentor</taxon>
    </lineage>
</organism>
<keyword evidence="1" id="KW-0175">Coiled coil</keyword>
<comment type="caution">
    <text evidence="2">The sequence shown here is derived from an EMBL/GenBank/DDBJ whole genome shotgun (WGS) entry which is preliminary data.</text>
</comment>
<dbReference type="PANTHER" id="PTHR38150">
    <property type="entry name" value="EF-HAND DOMAIN-CONTAINING PROTEIN"/>
    <property type="match status" value="1"/>
</dbReference>
<name>A0A1R2BV04_9CILI</name>
<reference evidence="2 3" key="1">
    <citation type="submission" date="2016-11" db="EMBL/GenBank/DDBJ databases">
        <title>The macronuclear genome of Stentor coeruleus: a giant cell with tiny introns.</title>
        <authorList>
            <person name="Slabodnick M."/>
            <person name="Ruby J.G."/>
            <person name="Reiff S.B."/>
            <person name="Swart E.C."/>
            <person name="Gosai S."/>
            <person name="Prabakaran S."/>
            <person name="Witkowska E."/>
            <person name="Larue G.E."/>
            <person name="Fisher S."/>
            <person name="Freeman R.M."/>
            <person name="Gunawardena J."/>
            <person name="Chu W."/>
            <person name="Stover N.A."/>
            <person name="Gregory B.D."/>
            <person name="Nowacki M."/>
            <person name="Derisi J."/>
            <person name="Roy S.W."/>
            <person name="Marshall W.F."/>
            <person name="Sood P."/>
        </authorList>
    </citation>
    <scope>NUCLEOTIDE SEQUENCE [LARGE SCALE GENOMIC DNA]</scope>
    <source>
        <strain evidence="2">WM001</strain>
    </source>
</reference>
<evidence type="ECO:0000256" key="1">
    <source>
        <dbReference type="SAM" id="Coils"/>
    </source>
</evidence>
<keyword evidence="3" id="KW-1185">Reference proteome</keyword>
<dbReference type="EMBL" id="MPUH01000425">
    <property type="protein sequence ID" value="OMJ80405.1"/>
    <property type="molecule type" value="Genomic_DNA"/>
</dbReference>
<accession>A0A1R2BV04</accession>
<evidence type="ECO:0000313" key="3">
    <source>
        <dbReference type="Proteomes" id="UP000187209"/>
    </source>
</evidence>